<keyword evidence="4 6" id="KW-0808">Transferase</keyword>
<keyword evidence="5 6" id="KW-0949">S-adenosyl-L-methionine</keyword>
<dbReference type="GO" id="GO:0005829">
    <property type="term" value="C:cytosol"/>
    <property type="evidence" value="ECO:0007669"/>
    <property type="project" value="TreeGrafter"/>
</dbReference>
<dbReference type="EC" id="2.1.1.-" evidence="6"/>
<evidence type="ECO:0000256" key="1">
    <source>
        <dbReference type="ARBA" id="ARBA00022490"/>
    </source>
</evidence>
<dbReference type="NCBIfam" id="TIGR00138">
    <property type="entry name" value="rsmG_gidB"/>
    <property type="match status" value="1"/>
</dbReference>
<dbReference type="InterPro" id="IPR029063">
    <property type="entry name" value="SAM-dependent_MTases_sf"/>
</dbReference>
<feature type="binding site" evidence="6">
    <location>
        <position position="80"/>
    </location>
    <ligand>
        <name>S-adenosyl-L-methionine</name>
        <dbReference type="ChEBI" id="CHEBI:59789"/>
    </ligand>
</feature>
<keyword evidence="3 6" id="KW-0489">Methyltransferase</keyword>
<evidence type="ECO:0000256" key="3">
    <source>
        <dbReference type="ARBA" id="ARBA00022603"/>
    </source>
</evidence>
<comment type="similarity">
    <text evidence="6">Belongs to the methyltransferase superfamily. RNA methyltransferase RsmG family.</text>
</comment>
<evidence type="ECO:0000313" key="7">
    <source>
        <dbReference type="EMBL" id="PDV98735.1"/>
    </source>
</evidence>
<dbReference type="Gene3D" id="3.40.50.150">
    <property type="entry name" value="Vaccinia Virus protein VP39"/>
    <property type="match status" value="1"/>
</dbReference>
<feature type="binding site" evidence="6">
    <location>
        <begin position="131"/>
        <end position="132"/>
    </location>
    <ligand>
        <name>S-adenosyl-L-methionine</name>
        <dbReference type="ChEBI" id="CHEBI:59789"/>
    </ligand>
</feature>
<dbReference type="PANTHER" id="PTHR31760:SF0">
    <property type="entry name" value="S-ADENOSYL-L-METHIONINE-DEPENDENT METHYLTRANSFERASES SUPERFAMILY PROTEIN"/>
    <property type="match status" value="1"/>
</dbReference>
<keyword evidence="1 6" id="KW-0963">Cytoplasm</keyword>
<dbReference type="HAMAP" id="MF_00074">
    <property type="entry name" value="16SrRNA_methyltr_G"/>
    <property type="match status" value="1"/>
</dbReference>
<dbReference type="GO" id="GO:0070043">
    <property type="term" value="F:rRNA (guanine-N7-)-methyltransferase activity"/>
    <property type="evidence" value="ECO:0007669"/>
    <property type="project" value="UniProtKB-UniRule"/>
</dbReference>
<dbReference type="OrthoDB" id="9808773at2"/>
<evidence type="ECO:0000256" key="5">
    <source>
        <dbReference type="ARBA" id="ARBA00022691"/>
    </source>
</evidence>
<reference evidence="7 8" key="1">
    <citation type="submission" date="2016-05" db="EMBL/GenBank/DDBJ databases">
        <authorList>
            <person name="Lavstsen T."/>
            <person name="Jespersen J.S."/>
        </authorList>
    </citation>
    <scope>NUCLEOTIDE SEQUENCE [LARGE SCALE GENOMIC DNA]</scope>
    <source>
        <strain evidence="7 8">B7-9</strain>
    </source>
</reference>
<dbReference type="RefSeq" id="WP_097653162.1">
    <property type="nucleotide sequence ID" value="NZ_LYXE01000090.1"/>
</dbReference>
<comment type="function">
    <text evidence="6">Specifically methylates the N7 position of a guanine in 16S rRNA.</text>
</comment>
<feature type="binding site" evidence="6">
    <location>
        <position position="85"/>
    </location>
    <ligand>
        <name>S-adenosyl-L-methionine</name>
        <dbReference type="ChEBI" id="CHEBI:59789"/>
    </ligand>
</feature>
<feature type="binding site" evidence="6">
    <location>
        <position position="150"/>
    </location>
    <ligand>
        <name>S-adenosyl-L-methionine</name>
        <dbReference type="ChEBI" id="CHEBI:59789"/>
    </ligand>
</feature>
<keyword evidence="8" id="KW-1185">Reference proteome</keyword>
<protein>
    <recommendedName>
        <fullName evidence="6">Ribosomal RNA small subunit methyltransferase G</fullName>
        <ecNumber evidence="6">2.1.1.-</ecNumber>
    </recommendedName>
    <alternativeName>
        <fullName evidence="6">16S rRNA 7-methylguanosine methyltransferase</fullName>
        <shortName evidence="6">16S rRNA m7G methyltransferase</shortName>
    </alternativeName>
</protein>
<evidence type="ECO:0000256" key="2">
    <source>
        <dbReference type="ARBA" id="ARBA00022552"/>
    </source>
</evidence>
<accession>A0A2H3KL88</accession>
<evidence type="ECO:0000256" key="6">
    <source>
        <dbReference type="HAMAP-Rule" id="MF_00074"/>
    </source>
</evidence>
<evidence type="ECO:0000256" key="4">
    <source>
        <dbReference type="ARBA" id="ARBA00022679"/>
    </source>
</evidence>
<organism evidence="7 8">
    <name type="scientific">Candidatus Chloroploca asiatica</name>
    <dbReference type="NCBI Taxonomy" id="1506545"/>
    <lineage>
        <taxon>Bacteria</taxon>
        <taxon>Bacillati</taxon>
        <taxon>Chloroflexota</taxon>
        <taxon>Chloroflexia</taxon>
        <taxon>Chloroflexales</taxon>
        <taxon>Chloroflexineae</taxon>
        <taxon>Oscillochloridaceae</taxon>
        <taxon>Candidatus Chloroploca</taxon>
    </lineage>
</organism>
<dbReference type="SUPFAM" id="SSF53335">
    <property type="entry name" value="S-adenosyl-L-methionine-dependent methyltransferases"/>
    <property type="match status" value="1"/>
</dbReference>
<dbReference type="InterPro" id="IPR003682">
    <property type="entry name" value="rRNA_ssu_MeTfrase_G"/>
</dbReference>
<dbReference type="PANTHER" id="PTHR31760">
    <property type="entry name" value="S-ADENOSYL-L-METHIONINE-DEPENDENT METHYLTRANSFERASES SUPERFAMILY PROTEIN"/>
    <property type="match status" value="1"/>
</dbReference>
<keyword evidence="2 6" id="KW-0698">rRNA processing</keyword>
<dbReference type="PIRSF" id="PIRSF003078">
    <property type="entry name" value="GidB"/>
    <property type="match status" value="1"/>
</dbReference>
<dbReference type="Pfam" id="PF02527">
    <property type="entry name" value="GidB"/>
    <property type="match status" value="1"/>
</dbReference>
<comment type="caution">
    <text evidence="6">Lacks conserved residue(s) required for the propagation of feature annotation.</text>
</comment>
<dbReference type="EMBL" id="LYXE01000090">
    <property type="protein sequence ID" value="PDV98735.1"/>
    <property type="molecule type" value="Genomic_DNA"/>
</dbReference>
<comment type="subcellular location">
    <subcellularLocation>
        <location evidence="6">Cytoplasm</location>
    </subcellularLocation>
</comment>
<dbReference type="Proteomes" id="UP000220922">
    <property type="component" value="Unassembled WGS sequence"/>
</dbReference>
<name>A0A2H3KL88_9CHLR</name>
<dbReference type="FunFam" id="3.40.50.150:FF:000041">
    <property type="entry name" value="Ribosomal RNA small subunit methyltransferase G"/>
    <property type="match status" value="1"/>
</dbReference>
<comment type="caution">
    <text evidence="7">The sequence shown here is derived from an EMBL/GenBank/DDBJ whole genome shotgun (WGS) entry which is preliminary data.</text>
</comment>
<sequence length="241" mass="26647">MTDDVAEKMLVTQADAWGLCLDRKQLMLFRLYAETLAQWNTHTNVTAITDRQQIYLRHFLDALALARFCGTAPSALIDIGSGAGLPGVPLKILFPELELVLIDSVAKKTNFLKHLIMQLGLEQVRIVTERVEAFARIPYERERYPVVTARAVADVRVLAEYALPLLTIGGRLLAPKGADPRVEVEAALPVFAMLGGRLHSIEPVLLPGLEPRSVVLIDKIAPTDRRYPRPVGTPTRKPLTG</sequence>
<proteinExistence type="inferred from homology"/>
<evidence type="ECO:0000313" key="8">
    <source>
        <dbReference type="Proteomes" id="UP000220922"/>
    </source>
</evidence>
<dbReference type="AlphaFoldDB" id="A0A2H3KL88"/>
<gene>
    <name evidence="6" type="primary">rsmG</name>
    <name evidence="7" type="ORF">A9Q02_02015</name>
</gene>